<dbReference type="PROSITE" id="PS51257">
    <property type="entry name" value="PROKAR_LIPOPROTEIN"/>
    <property type="match status" value="1"/>
</dbReference>
<keyword evidence="1" id="KW-0732">Signal</keyword>
<dbReference type="AlphaFoldDB" id="A0A7T3RCL7"/>
<feature type="signal peptide" evidence="1">
    <location>
        <begin position="1"/>
        <end position="27"/>
    </location>
</feature>
<dbReference type="KEGG" id="tper:IWA51_10600"/>
<gene>
    <name evidence="2" type="ORF">IWA51_10600</name>
</gene>
<sequence length="256" mass="27800">MNMNCKYKYIYSTVYLLILIAFTGCSASVDIKAANDKSAQAQVKLNLGKILCDTIDSLTAGINEISASGTQSAPETTQIFSKQEIETAFSGSDFQDLKVEVPAKDSVSISGTIPSPENQKSFSDKGNLKIANFITCTKNSLTLILSPATLRTFASSLPEETRSYLDLLMAPVLTQESMSAQEYRELVSTVYGEKMAAEMESAQVRITLCPPDGASIKKTSLSSTERARTLANKAVLNIPLSEFLTLSEPKTFSITW</sequence>
<feature type="chain" id="PRO_5032726469" description="Lipoprotein" evidence="1">
    <location>
        <begin position="28"/>
        <end position="256"/>
    </location>
</feature>
<evidence type="ECO:0000313" key="3">
    <source>
        <dbReference type="Proteomes" id="UP000595224"/>
    </source>
</evidence>
<evidence type="ECO:0000256" key="1">
    <source>
        <dbReference type="SAM" id="SignalP"/>
    </source>
</evidence>
<dbReference type="Proteomes" id="UP000595224">
    <property type="component" value="Chromosome"/>
</dbReference>
<organism evidence="2 3">
    <name type="scientific">Treponema peruense</name>
    <dbReference type="NCBI Taxonomy" id="2787628"/>
    <lineage>
        <taxon>Bacteria</taxon>
        <taxon>Pseudomonadati</taxon>
        <taxon>Spirochaetota</taxon>
        <taxon>Spirochaetia</taxon>
        <taxon>Spirochaetales</taxon>
        <taxon>Treponemataceae</taxon>
        <taxon>Treponema</taxon>
    </lineage>
</organism>
<evidence type="ECO:0008006" key="4">
    <source>
        <dbReference type="Google" id="ProtNLM"/>
    </source>
</evidence>
<name>A0A7T3RCL7_9SPIR</name>
<proteinExistence type="predicted"/>
<keyword evidence="3" id="KW-1185">Reference proteome</keyword>
<accession>A0A7T3RCL7</accession>
<dbReference type="EMBL" id="CP064936">
    <property type="protein sequence ID" value="QQA00694.1"/>
    <property type="molecule type" value="Genomic_DNA"/>
</dbReference>
<reference evidence="2 3" key="1">
    <citation type="submission" date="2020-11" db="EMBL/GenBank/DDBJ databases">
        <title>Treponema Peruensis nv. sp., first commensal Treponema isolated from human feces.</title>
        <authorList>
            <person name="Belkhou C."/>
            <person name="Raes J."/>
        </authorList>
    </citation>
    <scope>NUCLEOTIDE SEQUENCE [LARGE SCALE GENOMIC DNA]</scope>
    <source>
        <strain evidence="2 3">RCC2812</strain>
    </source>
</reference>
<dbReference type="RefSeq" id="WP_198442399.1">
    <property type="nucleotide sequence ID" value="NZ_CBCSHE010000008.1"/>
</dbReference>
<evidence type="ECO:0000313" key="2">
    <source>
        <dbReference type="EMBL" id="QQA00694.1"/>
    </source>
</evidence>
<protein>
    <recommendedName>
        <fullName evidence="4">Lipoprotein</fullName>
    </recommendedName>
</protein>